<dbReference type="Pfam" id="PF00069">
    <property type="entry name" value="Pkinase"/>
    <property type="match status" value="1"/>
</dbReference>
<keyword evidence="4" id="KW-0418">Kinase</keyword>
<gene>
    <name evidence="4" type="ORF">PoB_001740900</name>
</gene>
<dbReference type="SUPFAM" id="SSF56112">
    <property type="entry name" value="Protein kinase-like (PK-like)"/>
    <property type="match status" value="1"/>
</dbReference>
<dbReference type="PROSITE" id="PS50011">
    <property type="entry name" value="PROTEIN_KINASE_DOM"/>
    <property type="match status" value="1"/>
</dbReference>
<dbReference type="GO" id="GO:0050321">
    <property type="term" value="F:tau-protein kinase activity"/>
    <property type="evidence" value="ECO:0007669"/>
    <property type="project" value="TreeGrafter"/>
</dbReference>
<comment type="caution">
    <text evidence="4">The sequence shown here is derived from an EMBL/GenBank/DDBJ whole genome shotgun (WGS) entry which is preliminary data.</text>
</comment>
<evidence type="ECO:0000256" key="2">
    <source>
        <dbReference type="ARBA" id="ARBA00022840"/>
    </source>
</evidence>
<dbReference type="AlphaFoldDB" id="A0AAV3Z905"/>
<feature type="domain" description="Protein kinase" evidence="3">
    <location>
        <begin position="1"/>
        <end position="229"/>
    </location>
</feature>
<dbReference type="FunFam" id="1.10.510.10:FF:000571">
    <property type="entry name" value="Maternal embryonic leucine zipper kinase"/>
    <property type="match status" value="1"/>
</dbReference>
<dbReference type="InterPro" id="IPR011009">
    <property type="entry name" value="Kinase-like_dom_sf"/>
</dbReference>
<accession>A0AAV3Z905</accession>
<dbReference type="PANTHER" id="PTHR24346">
    <property type="entry name" value="MAP/MICROTUBULE AFFINITY-REGULATING KINASE"/>
    <property type="match status" value="1"/>
</dbReference>
<dbReference type="GO" id="GO:0005524">
    <property type="term" value="F:ATP binding"/>
    <property type="evidence" value="ECO:0007669"/>
    <property type="project" value="UniProtKB-KW"/>
</dbReference>
<keyword evidence="1" id="KW-0547">Nucleotide-binding</keyword>
<proteinExistence type="predicted"/>
<name>A0AAV3Z905_9GAST</name>
<dbReference type="EMBL" id="BLXT01002074">
    <property type="protein sequence ID" value="GFN90903.1"/>
    <property type="molecule type" value="Genomic_DNA"/>
</dbReference>
<organism evidence="4 5">
    <name type="scientific">Plakobranchus ocellatus</name>
    <dbReference type="NCBI Taxonomy" id="259542"/>
    <lineage>
        <taxon>Eukaryota</taxon>
        <taxon>Metazoa</taxon>
        <taxon>Spiralia</taxon>
        <taxon>Lophotrochozoa</taxon>
        <taxon>Mollusca</taxon>
        <taxon>Gastropoda</taxon>
        <taxon>Heterobranchia</taxon>
        <taxon>Euthyneura</taxon>
        <taxon>Panpulmonata</taxon>
        <taxon>Sacoglossa</taxon>
        <taxon>Placobranchoidea</taxon>
        <taxon>Plakobranchidae</taxon>
        <taxon>Plakobranchus</taxon>
    </lineage>
</organism>
<protein>
    <submittedName>
        <fullName evidence="4">Nuak family snf1-like kinase 1</fullName>
    </submittedName>
</protein>
<evidence type="ECO:0000259" key="3">
    <source>
        <dbReference type="PROSITE" id="PS50011"/>
    </source>
</evidence>
<dbReference type="InterPro" id="IPR008271">
    <property type="entry name" value="Ser/Thr_kinase_AS"/>
</dbReference>
<dbReference type="PANTHER" id="PTHR24346:SF93">
    <property type="entry name" value="NUAK FAMILY SNF1-LIKE KINASE 1"/>
    <property type="match status" value="1"/>
</dbReference>
<dbReference type="GO" id="GO:0000226">
    <property type="term" value="P:microtubule cytoskeleton organization"/>
    <property type="evidence" value="ECO:0007669"/>
    <property type="project" value="TreeGrafter"/>
</dbReference>
<reference evidence="4 5" key="1">
    <citation type="journal article" date="2021" name="Elife">
        <title>Chloroplast acquisition without the gene transfer in kleptoplastic sea slugs, Plakobranchus ocellatus.</title>
        <authorList>
            <person name="Maeda T."/>
            <person name="Takahashi S."/>
            <person name="Yoshida T."/>
            <person name="Shimamura S."/>
            <person name="Takaki Y."/>
            <person name="Nagai Y."/>
            <person name="Toyoda A."/>
            <person name="Suzuki Y."/>
            <person name="Arimoto A."/>
            <person name="Ishii H."/>
            <person name="Satoh N."/>
            <person name="Nishiyama T."/>
            <person name="Hasebe M."/>
            <person name="Maruyama T."/>
            <person name="Minagawa J."/>
            <person name="Obokata J."/>
            <person name="Shigenobu S."/>
        </authorList>
    </citation>
    <scope>NUCLEOTIDE SEQUENCE [LARGE SCALE GENOMIC DNA]</scope>
</reference>
<keyword evidence="2" id="KW-0067">ATP-binding</keyword>
<dbReference type="Proteomes" id="UP000735302">
    <property type="component" value="Unassembled WGS sequence"/>
</dbReference>
<keyword evidence="5" id="KW-1185">Reference proteome</keyword>
<evidence type="ECO:0000313" key="4">
    <source>
        <dbReference type="EMBL" id="GFN90903.1"/>
    </source>
</evidence>
<dbReference type="GO" id="GO:0005737">
    <property type="term" value="C:cytoplasm"/>
    <property type="evidence" value="ECO:0007669"/>
    <property type="project" value="TreeGrafter"/>
</dbReference>
<dbReference type="Gene3D" id="1.10.510.10">
    <property type="entry name" value="Transferase(Phosphotransferase) domain 1"/>
    <property type="match status" value="1"/>
</dbReference>
<dbReference type="SMART" id="SM00220">
    <property type="entry name" value="S_TKc"/>
    <property type="match status" value="1"/>
</dbReference>
<evidence type="ECO:0000313" key="5">
    <source>
        <dbReference type="Proteomes" id="UP000735302"/>
    </source>
</evidence>
<dbReference type="InterPro" id="IPR000719">
    <property type="entry name" value="Prot_kinase_dom"/>
</dbReference>
<dbReference type="GO" id="GO:0035556">
    <property type="term" value="P:intracellular signal transduction"/>
    <property type="evidence" value="ECO:0007669"/>
    <property type="project" value="TreeGrafter"/>
</dbReference>
<evidence type="ECO:0000256" key="1">
    <source>
        <dbReference type="ARBA" id="ARBA00022741"/>
    </source>
</evidence>
<keyword evidence="4" id="KW-0808">Transferase</keyword>
<dbReference type="PROSITE" id="PS00108">
    <property type="entry name" value="PROTEIN_KINASE_ST"/>
    <property type="match status" value="1"/>
</dbReference>
<sequence length="234" mass="26453">MDKGIYLFFFSDPPSFAVFEKKDKIVLVMDYAQGGELYDYLNNMGRLSEWEARRIFRQIVSAIHCCHQNGIVHRDLKLENIILDDVGNVKIADFGMANYYSHTSKLETFCGSPLYASPEIVNGRSYYGPEVDVWSLGVILYTLVYGSMPFESNSLVSLKQQISEGDYRQPSKPSGIDDTVASESALRSAGTLLSRVRAPPPAPRPEGGPENLSFVVDWPYIQKPDHIYFYSQRK</sequence>